<dbReference type="AlphaFoldDB" id="A0A4Q0XHA1"/>
<keyword evidence="5" id="KW-1185">Reference proteome</keyword>
<name>A0A4Q0XHA1_9FLAO</name>
<dbReference type="InterPro" id="IPR006140">
    <property type="entry name" value="D-isomer_DH_NAD-bd"/>
</dbReference>
<protein>
    <submittedName>
        <fullName evidence="4">Glyoxylate/hydroxypyruvate reductase A</fullName>
    </submittedName>
</protein>
<feature type="domain" description="D-isomer specific 2-hydroxyacid dehydrogenase NAD-binding" evidence="3">
    <location>
        <begin position="107"/>
        <end position="279"/>
    </location>
</feature>
<dbReference type="RefSeq" id="WP_129017823.1">
    <property type="nucleotide sequence ID" value="NZ_SDDZ01000007.1"/>
</dbReference>
<sequence>MDTTDKIVIICDHEETIEDWRKAITHHAPNIMVEAYPNDTEREKTQFVLVFHPPENTFRKFPNLKVIASMAAGINHITKHNKVPKNISVTKVNDPMHHDDMADFVLALSLSYLRRLPLYFHQKTQALWKTHAYQRPEETTIGIMGIGAIGKAVGNLMLKNDFKVTGWSRSKKDIDQIKTFHGKDQRNEFLQTADILVCTLPLTKDTESILNSEVFNKLPKGAYLINIGRGKQLVEADLLEAIDNGQLAGAALDVFHEEPLPKQHPFWSHKSILITPHTAGSVSPESAVKKIIANYKAMKNGEQLVDVVDIGKGY</sequence>
<keyword evidence="2" id="KW-0520">NAD</keyword>
<dbReference type="SUPFAM" id="SSF51735">
    <property type="entry name" value="NAD(P)-binding Rossmann-fold domains"/>
    <property type="match status" value="1"/>
</dbReference>
<evidence type="ECO:0000259" key="3">
    <source>
        <dbReference type="Pfam" id="PF02826"/>
    </source>
</evidence>
<reference evidence="4 5" key="1">
    <citation type="submission" date="2019-01" db="EMBL/GenBank/DDBJ databases">
        <title>Genome sequence of the Antarctic species Gelidibacter gilvus ACAM 158(T).</title>
        <authorList>
            <person name="Bowman J.P."/>
        </authorList>
    </citation>
    <scope>NUCLEOTIDE SEQUENCE [LARGE SCALE GENOMIC DNA]</scope>
    <source>
        <strain evidence="4 5">IC158</strain>
    </source>
</reference>
<dbReference type="Gene3D" id="3.40.50.720">
    <property type="entry name" value="NAD(P)-binding Rossmann-like Domain"/>
    <property type="match status" value="2"/>
</dbReference>
<proteinExistence type="predicted"/>
<organism evidence="4 5">
    <name type="scientific">Gelidibacter gilvus</name>
    <dbReference type="NCBI Taxonomy" id="59602"/>
    <lineage>
        <taxon>Bacteria</taxon>
        <taxon>Pseudomonadati</taxon>
        <taxon>Bacteroidota</taxon>
        <taxon>Flavobacteriia</taxon>
        <taxon>Flavobacteriales</taxon>
        <taxon>Flavobacteriaceae</taxon>
        <taxon>Gelidibacter</taxon>
    </lineage>
</organism>
<evidence type="ECO:0000256" key="1">
    <source>
        <dbReference type="ARBA" id="ARBA00023002"/>
    </source>
</evidence>
<dbReference type="GO" id="GO:0051287">
    <property type="term" value="F:NAD binding"/>
    <property type="evidence" value="ECO:0007669"/>
    <property type="project" value="InterPro"/>
</dbReference>
<dbReference type="PANTHER" id="PTHR43333:SF1">
    <property type="entry name" value="D-ISOMER SPECIFIC 2-HYDROXYACID DEHYDROGENASE NAD-BINDING DOMAIN-CONTAINING PROTEIN"/>
    <property type="match status" value="1"/>
</dbReference>
<dbReference type="GO" id="GO:0016491">
    <property type="term" value="F:oxidoreductase activity"/>
    <property type="evidence" value="ECO:0007669"/>
    <property type="project" value="UniProtKB-KW"/>
</dbReference>
<dbReference type="CDD" id="cd12164">
    <property type="entry name" value="GDH_like_2"/>
    <property type="match status" value="1"/>
</dbReference>
<gene>
    <name evidence="4" type="ORF">ESZ48_12455</name>
</gene>
<keyword evidence="4" id="KW-0670">Pyruvate</keyword>
<dbReference type="Pfam" id="PF02826">
    <property type="entry name" value="2-Hacid_dh_C"/>
    <property type="match status" value="1"/>
</dbReference>
<dbReference type="PANTHER" id="PTHR43333">
    <property type="entry name" value="2-HACID_DH_C DOMAIN-CONTAINING PROTEIN"/>
    <property type="match status" value="1"/>
</dbReference>
<dbReference type="Proteomes" id="UP000289792">
    <property type="component" value="Unassembled WGS sequence"/>
</dbReference>
<evidence type="ECO:0000313" key="5">
    <source>
        <dbReference type="Proteomes" id="UP000289792"/>
    </source>
</evidence>
<dbReference type="OrthoDB" id="9805416at2"/>
<evidence type="ECO:0000256" key="2">
    <source>
        <dbReference type="ARBA" id="ARBA00023027"/>
    </source>
</evidence>
<comment type="caution">
    <text evidence="4">The sequence shown here is derived from an EMBL/GenBank/DDBJ whole genome shotgun (WGS) entry which is preliminary data.</text>
</comment>
<dbReference type="InterPro" id="IPR036291">
    <property type="entry name" value="NAD(P)-bd_dom_sf"/>
</dbReference>
<dbReference type="SUPFAM" id="SSF52283">
    <property type="entry name" value="Formate/glycerate dehydrogenase catalytic domain-like"/>
    <property type="match status" value="1"/>
</dbReference>
<evidence type="ECO:0000313" key="4">
    <source>
        <dbReference type="EMBL" id="RXJ49422.1"/>
    </source>
</evidence>
<accession>A0A4Q0XHA1</accession>
<dbReference type="EMBL" id="SDDZ01000007">
    <property type="protein sequence ID" value="RXJ49422.1"/>
    <property type="molecule type" value="Genomic_DNA"/>
</dbReference>
<keyword evidence="1" id="KW-0560">Oxidoreductase</keyword>